<dbReference type="Pfam" id="PF03109">
    <property type="entry name" value="ABC1"/>
    <property type="match status" value="1"/>
</dbReference>
<evidence type="ECO:0000256" key="1">
    <source>
        <dbReference type="ARBA" id="ARBA00009670"/>
    </source>
</evidence>
<reference evidence="4 5" key="1">
    <citation type="submission" date="2022-07" db="EMBL/GenBank/DDBJ databases">
        <title>Genome-wide signatures of adaptation to extreme environments.</title>
        <authorList>
            <person name="Cho C.H."/>
            <person name="Yoon H.S."/>
        </authorList>
    </citation>
    <scope>NUCLEOTIDE SEQUENCE [LARGE SCALE GENOMIC DNA]</scope>
    <source>
        <strain evidence="4 5">DBV 063 E5</strain>
    </source>
</reference>
<protein>
    <recommendedName>
        <fullName evidence="3">ABC1 atypical kinase-like domain-containing protein</fullName>
    </recommendedName>
</protein>
<name>A0AAV9IQ59_CYACA</name>
<comment type="similarity">
    <text evidence="1">Belongs to the protein kinase superfamily. ADCK protein kinase family.</text>
</comment>
<gene>
    <name evidence="4" type="ORF">CDCA_CDCA01G0392</name>
</gene>
<accession>A0AAV9IQ59</accession>
<dbReference type="SUPFAM" id="SSF56112">
    <property type="entry name" value="Protein kinase-like (PK-like)"/>
    <property type="match status" value="1"/>
</dbReference>
<sequence length="894" mass="99241">MDGEWGKMVDGRHRGSGDGCRECAVCGVLGWVYSVPFTPTPQRGCVQAARVRPRTATRATGWKRHSLRGTATSPKPASTTYSDPGPSPPSSPPRRAVAAPDRRYTVEPNESLRGTALLQHDIKRLLSWWRRGGRGEFLEYRPGSFAEHYRRRPDVLLARALAIALPIADWYARYRLRQLSRRSASRPDGGEMDAESAASLRALAVRLGATGIKIGQAFSNRPDAVGPTLMTELQKLQDDVGPFSAELAMASMAHELGVRSAEEVFDFVTRDARGRPLPIASASLGQVYRARVRATGEEVAVKVQRPRLALNVPLDMCILRALAGWLKRRFRLRSDLQAILDEFGTRLFEEMDYVCEAHHAERFAALYAHGDDGTPADSSSATTGYVYASELTVPRVHWHLTSRYVLTTEWIEGIKPIAWSDRDAPRLIRIGIECSLRQLLDEGFFHADPHPGNLLCTVPAGRLAYLDFGCMAELSAQRRYGLILAIVHLINGDFEQLARDFVELDFLPPDADTTPVGPALAAAFRNAQRAPDMAQTSSRGATTSRWPYRVEPLTGARSILRSSSSSSSNGSDTYQLSDLNFAALSTNLADVAYRYPIRIPAAFSLVIRSLTILEGLALMHDPDFKIVDAVYPYVARRLMRDPAPPLRAAMREALLDGRTGRIRWRRLFSLLRQSRREVASVGGEEPVSSRNGVTGGQRSSEYLAGRTAAASTTMLTSTQWQAALQYLFSDDGAFLRDAFMEEVVDTVDDAQLAIQQQLSQWTRGLVPSFGEPNYDRLDTVREVLATVVLPSLFAPGTFASSSSSSRGDAAAAYDGWWRQRSTHGDASLPSAETLRKWLQEIRRDTRMVMGKLAERNSIRLWQRLLRLGEDSLQREIEARKRARPTENTPSERGE</sequence>
<dbReference type="AlphaFoldDB" id="A0AAV9IQ59"/>
<dbReference type="InterPro" id="IPR050154">
    <property type="entry name" value="UbiB_kinase"/>
</dbReference>
<proteinExistence type="inferred from homology"/>
<feature type="region of interest" description="Disordered" evidence="2">
    <location>
        <begin position="50"/>
        <end position="101"/>
    </location>
</feature>
<dbReference type="InterPro" id="IPR011009">
    <property type="entry name" value="Kinase-like_dom_sf"/>
</dbReference>
<dbReference type="PANTHER" id="PTHR10566:SF128">
    <property type="entry name" value="UBIB DOMAIN CONTAINING KINASE"/>
    <property type="match status" value="1"/>
</dbReference>
<evidence type="ECO:0000256" key="2">
    <source>
        <dbReference type="SAM" id="MobiDB-lite"/>
    </source>
</evidence>
<comment type="caution">
    <text evidence="4">The sequence shown here is derived from an EMBL/GenBank/DDBJ whole genome shotgun (WGS) entry which is preliminary data.</text>
</comment>
<evidence type="ECO:0000259" key="3">
    <source>
        <dbReference type="Pfam" id="PF03109"/>
    </source>
</evidence>
<dbReference type="CDD" id="cd05121">
    <property type="entry name" value="ABC1_ADCK3-like"/>
    <property type="match status" value="1"/>
</dbReference>
<dbReference type="PANTHER" id="PTHR10566">
    <property type="entry name" value="CHAPERONE-ACTIVITY OF BC1 COMPLEX CABC1 -RELATED"/>
    <property type="match status" value="1"/>
</dbReference>
<evidence type="ECO:0000313" key="5">
    <source>
        <dbReference type="Proteomes" id="UP001301350"/>
    </source>
</evidence>
<feature type="domain" description="ABC1 atypical kinase-like" evidence="3">
    <location>
        <begin position="235"/>
        <end position="499"/>
    </location>
</feature>
<keyword evidence="5" id="KW-1185">Reference proteome</keyword>
<feature type="compositionally biased region" description="Polar residues" evidence="2">
    <location>
        <begin position="69"/>
        <end position="81"/>
    </location>
</feature>
<evidence type="ECO:0000313" key="4">
    <source>
        <dbReference type="EMBL" id="KAK4534367.1"/>
    </source>
</evidence>
<organism evidence="4 5">
    <name type="scientific">Cyanidium caldarium</name>
    <name type="common">Red alga</name>
    <dbReference type="NCBI Taxonomy" id="2771"/>
    <lineage>
        <taxon>Eukaryota</taxon>
        <taxon>Rhodophyta</taxon>
        <taxon>Bangiophyceae</taxon>
        <taxon>Cyanidiales</taxon>
        <taxon>Cyanidiaceae</taxon>
        <taxon>Cyanidium</taxon>
    </lineage>
</organism>
<dbReference type="Proteomes" id="UP001301350">
    <property type="component" value="Unassembled WGS sequence"/>
</dbReference>
<dbReference type="EMBL" id="JANCYW010000001">
    <property type="protein sequence ID" value="KAK4534367.1"/>
    <property type="molecule type" value="Genomic_DNA"/>
</dbReference>
<feature type="compositionally biased region" description="Basic residues" evidence="2">
    <location>
        <begin position="51"/>
        <end position="67"/>
    </location>
</feature>
<dbReference type="InterPro" id="IPR004147">
    <property type="entry name" value="ABC1_dom"/>
</dbReference>